<proteinExistence type="predicted"/>
<keyword evidence="2" id="KW-1185">Reference proteome</keyword>
<dbReference type="RefSeq" id="WP_163181424.1">
    <property type="nucleotide sequence ID" value="NZ_JAAIWM010000008.1"/>
</dbReference>
<evidence type="ECO:0008006" key="3">
    <source>
        <dbReference type="Google" id="ProtNLM"/>
    </source>
</evidence>
<evidence type="ECO:0000313" key="2">
    <source>
        <dbReference type="Proteomes" id="UP000481043"/>
    </source>
</evidence>
<sequence length="123" mass="14726">MKDIQQFLMNFQKEMNWEISDENYSETRASLLNNYMLLTTEVSEIAEEFRAMFNVVYKDEGEQGEDIAFQLAKEMYKENIGKEIVDCIAYLVKFANYFEVDIEETLYEKMEEVRNRVNKDQLI</sequence>
<organism evidence="1 2">
    <name type="scientific">Bacillus mesophilus</name>
    <dbReference type="NCBI Taxonomy" id="1808955"/>
    <lineage>
        <taxon>Bacteria</taxon>
        <taxon>Bacillati</taxon>
        <taxon>Bacillota</taxon>
        <taxon>Bacilli</taxon>
        <taxon>Bacillales</taxon>
        <taxon>Bacillaceae</taxon>
        <taxon>Bacillus</taxon>
    </lineage>
</organism>
<dbReference type="AlphaFoldDB" id="A0A6M0QBC2"/>
<evidence type="ECO:0000313" key="1">
    <source>
        <dbReference type="EMBL" id="NEY73664.1"/>
    </source>
</evidence>
<dbReference type="EMBL" id="JAAIWM010000008">
    <property type="protein sequence ID" value="NEY73664.1"/>
    <property type="molecule type" value="Genomic_DNA"/>
</dbReference>
<name>A0A6M0QBC2_9BACI</name>
<protein>
    <recommendedName>
        <fullName evidence="3">NTP pyrophosphohydrolase MazG putative catalytic core domain-containing protein</fullName>
    </recommendedName>
</protein>
<reference evidence="1 2" key="1">
    <citation type="submission" date="2020-02" db="EMBL/GenBank/DDBJ databases">
        <title>Bacillus aquiflavi sp. nov., isolated from yellow water of strong flavor Chinese baijiu in Yibin region of China.</title>
        <authorList>
            <person name="Xie J."/>
        </authorList>
    </citation>
    <scope>NUCLEOTIDE SEQUENCE [LARGE SCALE GENOMIC DNA]</scope>
    <source>
        <strain evidence="1 2">SA4</strain>
    </source>
</reference>
<dbReference type="Gene3D" id="1.10.287.1080">
    <property type="entry name" value="MazG-like"/>
    <property type="match status" value="1"/>
</dbReference>
<dbReference type="Proteomes" id="UP000481043">
    <property type="component" value="Unassembled WGS sequence"/>
</dbReference>
<accession>A0A6M0QBC2</accession>
<comment type="caution">
    <text evidence="1">The sequence shown here is derived from an EMBL/GenBank/DDBJ whole genome shotgun (WGS) entry which is preliminary data.</text>
</comment>
<dbReference type="SUPFAM" id="SSF101386">
    <property type="entry name" value="all-alpha NTP pyrophosphatases"/>
    <property type="match status" value="1"/>
</dbReference>
<gene>
    <name evidence="1" type="ORF">G4D63_18265</name>
</gene>